<reference evidence="11" key="1">
    <citation type="submission" date="2016-10" db="EMBL/GenBank/DDBJ databases">
        <authorList>
            <person name="Varghese N."/>
            <person name="Submissions S."/>
        </authorList>
    </citation>
    <scope>NUCLEOTIDE SEQUENCE [LARGE SCALE GENOMIC DNA]</scope>
    <source>
        <strain evidence="11">DSM 17038</strain>
    </source>
</reference>
<accession>A0A1I2XRY8</accession>
<keyword evidence="2 8" id="KW-0813">Transport</keyword>
<evidence type="ECO:0000256" key="6">
    <source>
        <dbReference type="ARBA" id="ARBA00023136"/>
    </source>
</evidence>
<dbReference type="SUPFAM" id="SSF161098">
    <property type="entry name" value="MetI-like"/>
    <property type="match status" value="1"/>
</dbReference>
<dbReference type="PROSITE" id="PS50928">
    <property type="entry name" value="ABC_TM1"/>
    <property type="match status" value="1"/>
</dbReference>
<feature type="transmembrane region" description="Helical" evidence="8">
    <location>
        <begin position="59"/>
        <end position="83"/>
    </location>
</feature>
<sequence length="261" mass="27945">MVLLITVVALAAPLLSPFDPTQVQVDERLHGPCQDNLMGTDGYGRDILSRIIYGARFSLSLSLAVVAANMVLGLLIGSTAGYLGGMVDEFIMRTVDLLMAFPGIILALCIVGVLGPSMHNLFIALVALGWVGYARIARGLVLSLKEQCFIDAARGLGGSGWYIIVYHVIPNIVPSLIILAAMHVGHAILAIASLSFLGLGVQPPTPEWGTMLNEGKQFIFTHPHVIFFPGVSVTVTVFAFNILGDGLRDLLDPRARDIIKT</sequence>
<dbReference type="InterPro" id="IPR000515">
    <property type="entry name" value="MetI-like"/>
</dbReference>
<dbReference type="InterPro" id="IPR035906">
    <property type="entry name" value="MetI-like_sf"/>
</dbReference>
<dbReference type="InterPro" id="IPR053385">
    <property type="entry name" value="ABC_transport_permease"/>
</dbReference>
<name>A0A1I2XRY8_9FIRM</name>
<dbReference type="GO" id="GO:0005886">
    <property type="term" value="C:plasma membrane"/>
    <property type="evidence" value="ECO:0007669"/>
    <property type="project" value="UniProtKB-SubCell"/>
</dbReference>
<dbReference type="NCBIfam" id="NF045474">
    <property type="entry name" value="Opp2C"/>
    <property type="match status" value="1"/>
</dbReference>
<feature type="transmembrane region" description="Helical" evidence="8">
    <location>
        <begin position="95"/>
        <end position="115"/>
    </location>
</feature>
<dbReference type="InterPro" id="IPR050366">
    <property type="entry name" value="BP-dependent_transpt_permease"/>
</dbReference>
<evidence type="ECO:0000259" key="9">
    <source>
        <dbReference type="PROSITE" id="PS50928"/>
    </source>
</evidence>
<keyword evidence="3" id="KW-1003">Cell membrane</keyword>
<dbReference type="PANTHER" id="PTHR43386:SF1">
    <property type="entry name" value="D,D-DIPEPTIDE TRANSPORT SYSTEM PERMEASE PROTEIN DDPC-RELATED"/>
    <property type="match status" value="1"/>
</dbReference>
<dbReference type="CDD" id="cd06261">
    <property type="entry name" value="TM_PBP2"/>
    <property type="match status" value="1"/>
</dbReference>
<evidence type="ECO:0000313" key="10">
    <source>
        <dbReference type="EMBL" id="SFH15486.1"/>
    </source>
</evidence>
<comment type="subcellular location">
    <subcellularLocation>
        <location evidence="1 8">Cell membrane</location>
        <topology evidence="1 8">Multi-pass membrane protein</topology>
    </subcellularLocation>
</comment>
<dbReference type="PANTHER" id="PTHR43386">
    <property type="entry name" value="OLIGOPEPTIDE TRANSPORT SYSTEM PERMEASE PROTEIN APPC"/>
    <property type="match status" value="1"/>
</dbReference>
<feature type="transmembrane region" description="Helical" evidence="8">
    <location>
        <begin position="148"/>
        <end position="169"/>
    </location>
</feature>
<protein>
    <submittedName>
        <fullName evidence="10">Peptide/nickel transport system permease protein</fullName>
    </submittedName>
</protein>
<keyword evidence="4 8" id="KW-0812">Transmembrane</keyword>
<evidence type="ECO:0000256" key="1">
    <source>
        <dbReference type="ARBA" id="ARBA00004651"/>
    </source>
</evidence>
<dbReference type="EMBL" id="FOOX01000018">
    <property type="protein sequence ID" value="SFH15486.1"/>
    <property type="molecule type" value="Genomic_DNA"/>
</dbReference>
<feature type="transmembrane region" description="Helical" evidence="8">
    <location>
        <begin position="121"/>
        <end position="141"/>
    </location>
</feature>
<feature type="transmembrane region" description="Helical" evidence="8">
    <location>
        <begin position="175"/>
        <end position="197"/>
    </location>
</feature>
<dbReference type="Gene3D" id="1.10.3720.10">
    <property type="entry name" value="MetI-like"/>
    <property type="match status" value="1"/>
</dbReference>
<dbReference type="STRING" id="341036.SAMN05660649_04086"/>
<dbReference type="OrthoDB" id="9797852at2"/>
<dbReference type="Pfam" id="PF00528">
    <property type="entry name" value="BPD_transp_1"/>
    <property type="match status" value="1"/>
</dbReference>
<evidence type="ECO:0000313" key="11">
    <source>
        <dbReference type="Proteomes" id="UP000199337"/>
    </source>
</evidence>
<dbReference type="GO" id="GO:0055085">
    <property type="term" value="P:transmembrane transport"/>
    <property type="evidence" value="ECO:0007669"/>
    <property type="project" value="InterPro"/>
</dbReference>
<proteinExistence type="inferred from homology"/>
<evidence type="ECO:0000256" key="5">
    <source>
        <dbReference type="ARBA" id="ARBA00022989"/>
    </source>
</evidence>
<keyword evidence="5 8" id="KW-1133">Transmembrane helix</keyword>
<gene>
    <name evidence="10" type="ORF">SAMN05660649_04086</name>
</gene>
<feature type="transmembrane region" description="Helical" evidence="8">
    <location>
        <begin position="218"/>
        <end position="243"/>
    </location>
</feature>
<comment type="similarity">
    <text evidence="7">Belongs to the binding-protein-dependent transport system permease family. OppBC subfamily.</text>
</comment>
<evidence type="ECO:0000256" key="7">
    <source>
        <dbReference type="ARBA" id="ARBA00024202"/>
    </source>
</evidence>
<keyword evidence="11" id="KW-1185">Reference proteome</keyword>
<evidence type="ECO:0000256" key="4">
    <source>
        <dbReference type="ARBA" id="ARBA00022692"/>
    </source>
</evidence>
<evidence type="ECO:0000256" key="8">
    <source>
        <dbReference type="RuleBase" id="RU363032"/>
    </source>
</evidence>
<evidence type="ECO:0000256" key="3">
    <source>
        <dbReference type="ARBA" id="ARBA00022475"/>
    </source>
</evidence>
<feature type="domain" description="ABC transmembrane type-1" evidence="9">
    <location>
        <begin position="59"/>
        <end position="244"/>
    </location>
</feature>
<evidence type="ECO:0000256" key="2">
    <source>
        <dbReference type="ARBA" id="ARBA00022448"/>
    </source>
</evidence>
<keyword evidence="6 8" id="KW-0472">Membrane</keyword>
<dbReference type="Proteomes" id="UP000199337">
    <property type="component" value="Unassembled WGS sequence"/>
</dbReference>
<dbReference type="AlphaFoldDB" id="A0A1I2XRY8"/>
<organism evidence="10 11">
    <name type="scientific">Desulfotruncus arcticus DSM 17038</name>
    <dbReference type="NCBI Taxonomy" id="1121424"/>
    <lineage>
        <taxon>Bacteria</taxon>
        <taxon>Bacillati</taxon>
        <taxon>Bacillota</taxon>
        <taxon>Clostridia</taxon>
        <taxon>Eubacteriales</taxon>
        <taxon>Desulfallaceae</taxon>
        <taxon>Desulfotruncus</taxon>
    </lineage>
</organism>